<dbReference type="Gene3D" id="3.80.10.10">
    <property type="entry name" value="Ribonuclease Inhibitor"/>
    <property type="match status" value="2"/>
</dbReference>
<dbReference type="Proteomes" id="UP000008672">
    <property type="component" value="Unassembled WGS sequence"/>
</dbReference>
<keyword evidence="5" id="KW-1185">Reference proteome</keyword>
<protein>
    <submittedName>
        <fullName evidence="4">Leucine-rich repeats and IQ motif containing 1</fullName>
    </submittedName>
</protein>
<dbReference type="EMBL" id="AFYH01160090">
    <property type="status" value="NOT_ANNOTATED_CDS"/>
    <property type="molecule type" value="Genomic_DNA"/>
</dbReference>
<dbReference type="EMBL" id="AFYH01160091">
    <property type="status" value="NOT_ANNOTATED_CDS"/>
    <property type="molecule type" value="Genomic_DNA"/>
</dbReference>
<evidence type="ECO:0000313" key="4">
    <source>
        <dbReference type="Ensembl" id="ENSLACP00000001731.1"/>
    </source>
</evidence>
<organism evidence="4 5">
    <name type="scientific">Latimeria chalumnae</name>
    <name type="common">Coelacanth</name>
    <dbReference type="NCBI Taxonomy" id="7897"/>
    <lineage>
        <taxon>Eukaryota</taxon>
        <taxon>Metazoa</taxon>
        <taxon>Chordata</taxon>
        <taxon>Craniata</taxon>
        <taxon>Vertebrata</taxon>
        <taxon>Euteleostomi</taxon>
        <taxon>Coelacanthiformes</taxon>
        <taxon>Coelacanthidae</taxon>
        <taxon>Latimeria</taxon>
    </lineage>
</organism>
<reference evidence="4" key="2">
    <citation type="submission" date="2025-08" db="UniProtKB">
        <authorList>
            <consortium name="Ensembl"/>
        </authorList>
    </citation>
    <scope>IDENTIFICATION</scope>
</reference>
<evidence type="ECO:0000256" key="1">
    <source>
        <dbReference type="ARBA" id="ARBA00022614"/>
    </source>
</evidence>
<feature type="region of interest" description="Disordered" evidence="3">
    <location>
        <begin position="461"/>
        <end position="480"/>
    </location>
</feature>
<keyword evidence="1" id="KW-0433">Leucine-rich repeat</keyword>
<keyword evidence="2" id="KW-0677">Repeat</keyword>
<dbReference type="PANTHER" id="PTHR46652:SF7">
    <property type="entry name" value="LEUCINE-RICH REPEAT AND IQ DOMAIN-CONTAINING PROTEIN 1"/>
    <property type="match status" value="1"/>
</dbReference>
<dbReference type="SUPFAM" id="SSF52058">
    <property type="entry name" value="L domain-like"/>
    <property type="match status" value="1"/>
</dbReference>
<reference evidence="5" key="1">
    <citation type="submission" date="2011-08" db="EMBL/GenBank/DDBJ databases">
        <title>The draft genome of Latimeria chalumnae.</title>
        <authorList>
            <person name="Di Palma F."/>
            <person name="Alfoldi J."/>
            <person name="Johnson J."/>
            <person name="Berlin A."/>
            <person name="Gnerre S."/>
            <person name="Jaffe D."/>
            <person name="MacCallum I."/>
            <person name="Young S."/>
            <person name="Walker B.J."/>
            <person name="Lander E."/>
            <person name="Lindblad-Toh K."/>
        </authorList>
    </citation>
    <scope>NUCLEOTIDE SEQUENCE [LARGE SCALE GENOMIC DNA]</scope>
    <source>
        <strain evidence="5">Wild caught</strain>
    </source>
</reference>
<name>H2ZWG0_LATCH</name>
<evidence type="ECO:0000256" key="3">
    <source>
        <dbReference type="SAM" id="MobiDB-lite"/>
    </source>
</evidence>
<reference evidence="4" key="3">
    <citation type="submission" date="2025-09" db="UniProtKB">
        <authorList>
            <consortium name="Ensembl"/>
        </authorList>
    </citation>
    <scope>IDENTIFICATION</scope>
</reference>
<feature type="compositionally biased region" description="Basic residues" evidence="3">
    <location>
        <begin position="461"/>
        <end position="473"/>
    </location>
</feature>
<proteinExistence type="predicted"/>
<dbReference type="GeneTree" id="ENSGT00940000163898"/>
<dbReference type="AlphaFoldDB" id="H2ZWG0"/>
<feature type="region of interest" description="Disordered" evidence="3">
    <location>
        <begin position="161"/>
        <end position="279"/>
    </location>
</feature>
<dbReference type="InterPro" id="IPR001611">
    <property type="entry name" value="Leu-rich_rpt"/>
</dbReference>
<dbReference type="EMBL" id="AFYH01160092">
    <property type="status" value="NOT_ANNOTATED_CDS"/>
    <property type="molecule type" value="Genomic_DNA"/>
</dbReference>
<dbReference type="CDD" id="cd23766">
    <property type="entry name" value="IQCG"/>
    <property type="match status" value="1"/>
</dbReference>
<dbReference type="PANTHER" id="PTHR46652">
    <property type="entry name" value="LEUCINE-RICH REPEAT AND IQ DOMAIN-CONTAINING PROTEIN 1-RELATED"/>
    <property type="match status" value="1"/>
</dbReference>
<dbReference type="PROSITE" id="PS50096">
    <property type="entry name" value="IQ"/>
    <property type="match status" value="1"/>
</dbReference>
<dbReference type="EMBL" id="AFYH01160093">
    <property type="status" value="NOT_ANNOTATED_CDS"/>
    <property type="molecule type" value="Genomic_DNA"/>
</dbReference>
<dbReference type="InterPro" id="IPR032675">
    <property type="entry name" value="LRR_dom_sf"/>
</dbReference>
<accession>H2ZWG0</accession>
<sequence>EVAITTEYSEEERYRQELQLWEEHLKEQEEKKMCELRAQKELRHKQKQEEEERRKLRQQQFEEEKRRLEQEKMQQQTELEDYMKKEQDAFQEEQKQHEELMLKLQLKIEEERRLFEEHVRREEKRVEELQNKAATKIQAKFREFMVRKKFTPILKERKEERLRQEELQRKMERERREKEARMKRKLEEQKQKEKEERKRQEEAERLEKEKQERRRIEYEKKKQEEKLRVEKEKQLKLEQEKQKEKERKQKEELERKAKEEEQKRIEEMKKEEEKEKYRLEEMEMNKQQKETVGIKMENSQTTNVTVKPDEANTEMVLSKMENDQNKCSSQKINKTDLEEHISDRSEDAPLNASESITIPNELSLDCQYTPKCANRDNQACITSTTEDKTERDHLGGLEFQSNNLLQDVNENLPTNNDELTKSPSSTDWLSHQLTLPAHIEEKRLTWIKTCIPWSKVSMENKRKKVPKRRRPHKSSASQLPPLSAQAILQTDFCSALDQVTTVTLQDLPGCSLSSLSQCPRLKSLTLRRCGLAALNGISNCQELKYIDVQENRIHMLNCRDLENLYVLLLSKNQLSSIHGLEGCINLRTLELSYNNVTRIGRNTVSSPLAYILNCTYYKQCSFYSSICVSMSFHMTDINLRPLHVDMAIYGSTVCSLSCDNILNSSYPFQCGLESLKNLQRLVMDHNQLITTKGLCETPTLMHLDCSFNHLSSIEGIENCGLLQTLMLQGNNLTELPCLVNHVLLRELHLDDNSISSLKTLTLCWLPLLELLSVSQSSLTQLAPLADVLSLEKLNISKNCLSETDSILSWLDGCERLKELSLDGNPVQQESNWKKVNICKLISRGVLREGDIIHFAVSPKTSRVKTSASRCFQLICQAQHEDLELLRRSFVKKAACFQFSVQSSLSAIETQVCHFEELMKLSEEHRYAHEYGDMSIIDRDEPEAPRNLFKQTTSDSHHRNNLFITGAKENKQDPVNIPERLI</sequence>
<evidence type="ECO:0000256" key="2">
    <source>
        <dbReference type="ARBA" id="ARBA00022737"/>
    </source>
</evidence>
<dbReference type="PROSITE" id="PS51450">
    <property type="entry name" value="LRR"/>
    <property type="match status" value="4"/>
</dbReference>
<dbReference type="Ensembl" id="ENSLACT00000001744.1">
    <property type="protein sequence ID" value="ENSLACP00000001731.1"/>
    <property type="gene ID" value="ENSLACG00000001547.1"/>
</dbReference>
<dbReference type="HOGENOM" id="CLU_002837_0_0_1"/>
<evidence type="ECO:0000313" key="5">
    <source>
        <dbReference type="Proteomes" id="UP000008672"/>
    </source>
</evidence>
<dbReference type="InterPro" id="IPR050836">
    <property type="entry name" value="SDS22/Internalin_LRR"/>
</dbReference>